<dbReference type="Pfam" id="PF04801">
    <property type="entry name" value="RPC5"/>
    <property type="match status" value="1"/>
</dbReference>
<feature type="region of interest" description="Disordered" evidence="1">
    <location>
        <begin position="224"/>
        <end position="258"/>
    </location>
</feature>
<sequence>MSTTLDGDSIDVDIPDAPAAPFPRSNDDRVGNPEDDNDDDDDPITASYPVFLNPALPLGRRLLVLQHPNRTDESGSRPPPSELRLKAESGMVEVDMPLDYNEAYDRDKGLRWGRTLQTSMAAKNGGSHGLAGGFGFGAVQQRGGGGGASGRRRNEVDAEDLIDWNEAVRQDKVLRTQTLGGQYPDADEVQYMVGVFQGNDLHLTPVSSLVHLRPQLHHLDAATQQERQAAAKEAAGSGASGAGGSGAGGPGGSGGPAARAIHMSIKTTADGETVTTETIADRLRFVQSEAWRKMRYTDENEEAAWEVYNESLFLSAKHPHPPQTSESKSKRPEEGDEDAVPPHQSLEGAVSTFASKWESNQLLEAVSGIKKPDPVAVVPAATLAAMAAAEAKAKQDAKEKQAAEAQTAAAAAATAAAAEEARRPKRAPRGGGGLGTARRTSRAK</sequence>
<feature type="compositionally biased region" description="Basic and acidic residues" evidence="1">
    <location>
        <begin position="391"/>
        <end position="402"/>
    </location>
</feature>
<evidence type="ECO:0000313" key="3">
    <source>
        <dbReference type="Proteomes" id="UP000315783"/>
    </source>
</evidence>
<proteinExistence type="predicted"/>
<feature type="region of interest" description="Disordered" evidence="1">
    <location>
        <begin position="1"/>
        <end position="49"/>
    </location>
</feature>
<dbReference type="GO" id="GO:0005666">
    <property type="term" value="C:RNA polymerase III complex"/>
    <property type="evidence" value="ECO:0007669"/>
    <property type="project" value="TreeGrafter"/>
</dbReference>
<dbReference type="PANTHER" id="PTHR12069:SF0">
    <property type="entry name" value="DNA-DIRECTED RNA POLYMERASE III SUBUNIT RPC5"/>
    <property type="match status" value="1"/>
</dbReference>
<feature type="region of interest" description="Disordered" evidence="1">
    <location>
        <begin position="316"/>
        <end position="343"/>
    </location>
</feature>
<dbReference type="PANTHER" id="PTHR12069">
    <property type="entry name" value="DNA-DIRECTED RNA POLYMERASES III 80 KDA POLYPEPTIDE RNA POLYMERASE III SUBUNIT 5"/>
    <property type="match status" value="1"/>
</dbReference>
<dbReference type="EMBL" id="SPUK01000001">
    <property type="protein sequence ID" value="TQW00471.1"/>
    <property type="molecule type" value="Genomic_DNA"/>
</dbReference>
<feature type="compositionally biased region" description="Low complexity" evidence="1">
    <location>
        <begin position="403"/>
        <end position="418"/>
    </location>
</feature>
<dbReference type="OrthoDB" id="340681at2759"/>
<feature type="compositionally biased region" description="Gly residues" evidence="1">
    <location>
        <begin position="238"/>
        <end position="255"/>
    </location>
</feature>
<protein>
    <submittedName>
        <fullName evidence="2">Sulfite reductase beta subunit</fullName>
    </submittedName>
</protein>
<dbReference type="InterPro" id="IPR006886">
    <property type="entry name" value="RNA_pol_III_Rpc5"/>
</dbReference>
<dbReference type="STRING" id="43265.A0A545VFI0"/>
<gene>
    <name evidence="2" type="ORF">IF1G_00402</name>
</gene>
<dbReference type="GO" id="GO:0042797">
    <property type="term" value="P:tRNA transcription by RNA polymerase III"/>
    <property type="evidence" value="ECO:0007669"/>
    <property type="project" value="TreeGrafter"/>
</dbReference>
<comment type="caution">
    <text evidence="2">The sequence shown here is derived from an EMBL/GenBank/DDBJ whole genome shotgun (WGS) entry which is preliminary data.</text>
</comment>
<dbReference type="AlphaFoldDB" id="A0A545VFI0"/>
<accession>A0A545VFI0</accession>
<evidence type="ECO:0000313" key="2">
    <source>
        <dbReference type="EMBL" id="TQW00471.1"/>
    </source>
</evidence>
<dbReference type="Proteomes" id="UP000315783">
    <property type="component" value="Unassembled WGS sequence"/>
</dbReference>
<evidence type="ECO:0000256" key="1">
    <source>
        <dbReference type="SAM" id="MobiDB-lite"/>
    </source>
</evidence>
<feature type="compositionally biased region" description="Acidic residues" evidence="1">
    <location>
        <begin position="33"/>
        <end position="43"/>
    </location>
</feature>
<name>A0A545VFI0_9HYPO</name>
<keyword evidence="3" id="KW-1185">Reference proteome</keyword>
<organism evidence="2 3">
    <name type="scientific">Cordyceps javanica</name>
    <dbReference type="NCBI Taxonomy" id="43265"/>
    <lineage>
        <taxon>Eukaryota</taxon>
        <taxon>Fungi</taxon>
        <taxon>Dikarya</taxon>
        <taxon>Ascomycota</taxon>
        <taxon>Pezizomycotina</taxon>
        <taxon>Sordariomycetes</taxon>
        <taxon>Hypocreomycetidae</taxon>
        <taxon>Hypocreales</taxon>
        <taxon>Cordycipitaceae</taxon>
        <taxon>Cordyceps</taxon>
    </lineage>
</organism>
<feature type="region of interest" description="Disordered" evidence="1">
    <location>
        <begin position="390"/>
        <end position="444"/>
    </location>
</feature>
<reference evidence="2 3" key="1">
    <citation type="journal article" date="2019" name="Appl. Microbiol. Biotechnol.">
        <title>Genome sequence of Isaria javanica and comparative genome analysis insights into family S53 peptidase evolution in fungal entomopathogens.</title>
        <authorList>
            <person name="Lin R."/>
            <person name="Zhang X."/>
            <person name="Xin B."/>
            <person name="Zou M."/>
            <person name="Gao Y."/>
            <person name="Qin F."/>
            <person name="Hu Q."/>
            <person name="Xie B."/>
            <person name="Cheng X."/>
        </authorList>
    </citation>
    <scope>NUCLEOTIDE SEQUENCE [LARGE SCALE GENOMIC DNA]</scope>
    <source>
        <strain evidence="2 3">IJ1G</strain>
    </source>
</reference>